<dbReference type="AlphaFoldDB" id="A0A3S9MV38"/>
<dbReference type="InterPro" id="IPR050266">
    <property type="entry name" value="AB_hydrolase_sf"/>
</dbReference>
<keyword evidence="3" id="KW-1185">Reference proteome</keyword>
<keyword evidence="2" id="KW-0378">Hydrolase</keyword>
<dbReference type="GO" id="GO:0016787">
    <property type="term" value="F:hydrolase activity"/>
    <property type="evidence" value="ECO:0007669"/>
    <property type="project" value="UniProtKB-KW"/>
</dbReference>
<evidence type="ECO:0000259" key="1">
    <source>
        <dbReference type="Pfam" id="PF00561"/>
    </source>
</evidence>
<proteinExistence type="predicted"/>
<dbReference type="InterPro" id="IPR000073">
    <property type="entry name" value="AB_hydrolase_1"/>
</dbReference>
<dbReference type="InterPro" id="IPR029058">
    <property type="entry name" value="AB_hydrolase_fold"/>
</dbReference>
<reference evidence="2 3" key="1">
    <citation type="submission" date="2018-12" db="EMBL/GenBank/DDBJ databases">
        <title>Complete genome of Nonlabens sp. MJ115.</title>
        <authorList>
            <person name="Choi H.S."/>
            <person name="Jung J."/>
        </authorList>
    </citation>
    <scope>NUCLEOTIDE SEQUENCE [LARGE SCALE GENOMIC DNA]</scope>
    <source>
        <strain evidence="2 3">MJ115</strain>
    </source>
</reference>
<protein>
    <submittedName>
        <fullName evidence="2">Alpha/beta hydrolase</fullName>
    </submittedName>
</protein>
<accession>A0A3S9MV38</accession>
<dbReference type="OrthoDB" id="252464at2"/>
<dbReference type="PRINTS" id="PR00111">
    <property type="entry name" value="ABHYDROLASE"/>
</dbReference>
<dbReference type="EMBL" id="CP034549">
    <property type="protein sequence ID" value="AZQ43038.1"/>
    <property type="molecule type" value="Genomic_DNA"/>
</dbReference>
<sequence length="250" mass="27543">MPHIRLKQLSDQGAAVILIHGFLGNSVQWQPIAQVLQSNYSVYTIDLPGHGSNTSLEFYTLTDLAKDLVRDLNERHIDLVHVIGHSMGGYVGSAFAKAHPEKIASLTLLNSIAGADSAQRLTLRNRSLEFIERYGHAYTSMAIANLFTDLEKVTHTAMIENLKNAAAAMNLIAVKNAIIAMRDRVDALHMLDDKGLNINYIAGTQDTILPIAQVRKEAVELNKPIAEIDSGHMSLLTSPELIIERLPFIE</sequence>
<dbReference type="Gene3D" id="3.40.50.1820">
    <property type="entry name" value="alpha/beta hydrolase"/>
    <property type="match status" value="1"/>
</dbReference>
<name>A0A3S9MV38_9FLAO</name>
<dbReference type="SUPFAM" id="SSF53474">
    <property type="entry name" value="alpha/beta-Hydrolases"/>
    <property type="match status" value="1"/>
</dbReference>
<dbReference type="KEGG" id="noj:EJ995_01875"/>
<dbReference type="PANTHER" id="PTHR43798">
    <property type="entry name" value="MONOACYLGLYCEROL LIPASE"/>
    <property type="match status" value="1"/>
</dbReference>
<dbReference type="Proteomes" id="UP000279600">
    <property type="component" value="Chromosome"/>
</dbReference>
<evidence type="ECO:0000313" key="2">
    <source>
        <dbReference type="EMBL" id="AZQ43038.1"/>
    </source>
</evidence>
<dbReference type="RefSeq" id="WP_126445055.1">
    <property type="nucleotide sequence ID" value="NZ_CP034549.1"/>
</dbReference>
<dbReference type="Pfam" id="PF00561">
    <property type="entry name" value="Abhydrolase_1"/>
    <property type="match status" value="1"/>
</dbReference>
<feature type="domain" description="AB hydrolase-1" evidence="1">
    <location>
        <begin position="15"/>
        <end position="238"/>
    </location>
</feature>
<evidence type="ECO:0000313" key="3">
    <source>
        <dbReference type="Proteomes" id="UP000279600"/>
    </source>
</evidence>
<gene>
    <name evidence="2" type="ORF">EJ995_01875</name>
</gene>
<organism evidence="2 3">
    <name type="scientific">Nonlabens ponticola</name>
    <dbReference type="NCBI Taxonomy" id="2496866"/>
    <lineage>
        <taxon>Bacteria</taxon>
        <taxon>Pseudomonadati</taxon>
        <taxon>Bacteroidota</taxon>
        <taxon>Flavobacteriia</taxon>
        <taxon>Flavobacteriales</taxon>
        <taxon>Flavobacteriaceae</taxon>
        <taxon>Nonlabens</taxon>
    </lineage>
</organism>